<reference evidence="17 20" key="2">
    <citation type="submission" date="2019-10" db="EMBL/GenBank/DDBJ databases">
        <title>Prolixibacter strains distinguished by the presence of nitrate reductase genes were adept at nitrate-dependent anaerobic corrosion of metallic iron and carbon steel.</title>
        <authorList>
            <person name="Iino T."/>
            <person name="Shono N."/>
            <person name="Ito K."/>
            <person name="Nakamura R."/>
            <person name="Sueoka K."/>
            <person name="Harayama S."/>
            <person name="Ohkuma M."/>
        </authorList>
    </citation>
    <scope>NUCLEOTIDE SEQUENCE [LARGE SCALE GENOMIC DNA]</scope>
    <source>
        <strain evidence="17 20">MIC1-1</strain>
    </source>
</reference>
<feature type="binding site" evidence="16">
    <location>
        <position position="120"/>
    </location>
    <ligand>
        <name>ATP</name>
        <dbReference type="ChEBI" id="CHEBI:30616"/>
    </ligand>
</feature>
<dbReference type="InterPro" id="IPR043129">
    <property type="entry name" value="ATPase_NBD"/>
</dbReference>
<dbReference type="GO" id="GO:0005524">
    <property type="term" value="F:ATP binding"/>
    <property type="evidence" value="ECO:0007669"/>
    <property type="project" value="UniProtKB-UniRule"/>
</dbReference>
<dbReference type="PANTHER" id="PTHR34265:SF1">
    <property type="entry name" value="TYPE III PANTOTHENATE KINASE"/>
    <property type="match status" value="1"/>
</dbReference>
<dbReference type="EC" id="2.7.1.33" evidence="6 16"/>
<dbReference type="Proteomes" id="UP000396862">
    <property type="component" value="Unassembled WGS sequence"/>
</dbReference>
<comment type="caution">
    <text evidence="18">The sequence shown here is derived from an EMBL/GenBank/DDBJ whole genome shotgun (WGS) entry which is preliminary data.</text>
</comment>
<feature type="binding site" evidence="16">
    <location>
        <begin position="94"/>
        <end position="97"/>
    </location>
    <ligand>
        <name>substrate</name>
    </ligand>
</feature>
<dbReference type="AlphaFoldDB" id="A0A2P8CIL5"/>
<evidence type="ECO:0000256" key="7">
    <source>
        <dbReference type="ARBA" id="ARBA00022490"/>
    </source>
</evidence>
<evidence type="ECO:0000313" key="17">
    <source>
        <dbReference type="EMBL" id="GET20948.1"/>
    </source>
</evidence>
<evidence type="ECO:0000256" key="2">
    <source>
        <dbReference type="ARBA" id="ARBA00001958"/>
    </source>
</evidence>
<evidence type="ECO:0000256" key="16">
    <source>
        <dbReference type="HAMAP-Rule" id="MF_01274"/>
    </source>
</evidence>
<dbReference type="InterPro" id="IPR004619">
    <property type="entry name" value="Type_III_PanK"/>
</dbReference>
<evidence type="ECO:0000256" key="9">
    <source>
        <dbReference type="ARBA" id="ARBA00022741"/>
    </source>
</evidence>
<dbReference type="Gene3D" id="3.30.420.40">
    <property type="match status" value="2"/>
</dbReference>
<dbReference type="CDD" id="cd24015">
    <property type="entry name" value="ASKHA_NBD_PanK-III"/>
    <property type="match status" value="1"/>
</dbReference>
<keyword evidence="10 16" id="KW-0418">Kinase</keyword>
<evidence type="ECO:0000256" key="11">
    <source>
        <dbReference type="ARBA" id="ARBA00022840"/>
    </source>
</evidence>
<dbReference type="EMBL" id="PYGC01000002">
    <property type="protein sequence ID" value="PSK84783.1"/>
    <property type="molecule type" value="Genomic_DNA"/>
</dbReference>
<comment type="function">
    <text evidence="16">Catalyzes the phosphorylation of pantothenate (Pan), the first step in CoA biosynthesis.</text>
</comment>
<dbReference type="GO" id="GO:0046872">
    <property type="term" value="F:metal ion binding"/>
    <property type="evidence" value="ECO:0007669"/>
    <property type="project" value="UniProtKB-KW"/>
</dbReference>
<evidence type="ECO:0000256" key="1">
    <source>
        <dbReference type="ARBA" id="ARBA00001206"/>
    </source>
</evidence>
<evidence type="ECO:0000256" key="6">
    <source>
        <dbReference type="ARBA" id="ARBA00012102"/>
    </source>
</evidence>
<keyword evidence="11 16" id="KW-0067">ATP-binding</keyword>
<gene>
    <name evidence="16 17" type="primary">coaX</name>
    <name evidence="18" type="ORF">CLV93_102574</name>
    <name evidence="17" type="ORF">JCM18694_11940</name>
</gene>
<organism evidence="18 19">
    <name type="scientific">Prolixibacter denitrificans</name>
    <dbReference type="NCBI Taxonomy" id="1541063"/>
    <lineage>
        <taxon>Bacteria</taxon>
        <taxon>Pseudomonadati</taxon>
        <taxon>Bacteroidota</taxon>
        <taxon>Bacteroidia</taxon>
        <taxon>Marinilabiliales</taxon>
        <taxon>Prolixibacteraceae</taxon>
        <taxon>Prolixibacter</taxon>
    </lineage>
</organism>
<feature type="binding site" evidence="16">
    <location>
        <begin position="6"/>
        <end position="13"/>
    </location>
    <ligand>
        <name>ATP</name>
        <dbReference type="ChEBI" id="CHEBI:30616"/>
    </ligand>
</feature>
<name>A0A2P8CIL5_9BACT</name>
<dbReference type="GO" id="GO:0004594">
    <property type="term" value="F:pantothenate kinase activity"/>
    <property type="evidence" value="ECO:0007669"/>
    <property type="project" value="UniProtKB-UniRule"/>
</dbReference>
<reference evidence="18 19" key="1">
    <citation type="submission" date="2018-03" db="EMBL/GenBank/DDBJ databases">
        <title>Genomic Encyclopedia of Archaeal and Bacterial Type Strains, Phase II (KMG-II): from individual species to whole genera.</title>
        <authorList>
            <person name="Goeker M."/>
        </authorList>
    </citation>
    <scope>NUCLEOTIDE SEQUENCE [LARGE SCALE GENOMIC DNA]</scope>
    <source>
        <strain evidence="18 19">DSM 27267</strain>
    </source>
</reference>
<dbReference type="RefSeq" id="WP_246187201.1">
    <property type="nucleotide sequence ID" value="NZ_BLAU01000001.1"/>
</dbReference>
<dbReference type="UniPathway" id="UPA00241">
    <property type="reaction ID" value="UER00352"/>
</dbReference>
<protein>
    <recommendedName>
        <fullName evidence="15 16">Type III pantothenate kinase</fullName>
        <ecNumber evidence="6 16">2.7.1.33</ecNumber>
    </recommendedName>
    <alternativeName>
        <fullName evidence="16">PanK-III</fullName>
    </alternativeName>
    <alternativeName>
        <fullName evidence="16">Pantothenic acid kinase</fullName>
    </alternativeName>
</protein>
<keyword evidence="9 16" id="KW-0547">Nucleotide-binding</keyword>
<evidence type="ECO:0000256" key="5">
    <source>
        <dbReference type="ARBA" id="ARBA00011738"/>
    </source>
</evidence>
<evidence type="ECO:0000256" key="8">
    <source>
        <dbReference type="ARBA" id="ARBA00022679"/>
    </source>
</evidence>
<comment type="similarity">
    <text evidence="14 16">Belongs to the type III pantothenate kinase family.</text>
</comment>
<accession>A0A2P8CIL5</accession>
<comment type="cofactor">
    <cofactor evidence="16">
        <name>NH4(+)</name>
        <dbReference type="ChEBI" id="CHEBI:28938"/>
    </cofactor>
    <cofactor evidence="16">
        <name>K(+)</name>
        <dbReference type="ChEBI" id="CHEBI:29103"/>
    </cofactor>
    <text evidence="16">A monovalent cation. Ammonium or potassium.</text>
</comment>
<dbReference type="NCBIfam" id="TIGR00671">
    <property type="entry name" value="baf"/>
    <property type="match status" value="1"/>
</dbReference>
<evidence type="ECO:0000256" key="14">
    <source>
        <dbReference type="ARBA" id="ARBA00038036"/>
    </source>
</evidence>
<dbReference type="EMBL" id="BLAU01000001">
    <property type="protein sequence ID" value="GET20948.1"/>
    <property type="molecule type" value="Genomic_DNA"/>
</dbReference>
<dbReference type="GO" id="GO:0005737">
    <property type="term" value="C:cytoplasm"/>
    <property type="evidence" value="ECO:0007669"/>
    <property type="project" value="UniProtKB-SubCell"/>
</dbReference>
<keyword evidence="12 16" id="KW-0630">Potassium</keyword>
<evidence type="ECO:0000256" key="12">
    <source>
        <dbReference type="ARBA" id="ARBA00022958"/>
    </source>
</evidence>
<keyword evidence="8 16" id="KW-0808">Transferase</keyword>
<evidence type="ECO:0000256" key="10">
    <source>
        <dbReference type="ARBA" id="ARBA00022777"/>
    </source>
</evidence>
<evidence type="ECO:0000256" key="3">
    <source>
        <dbReference type="ARBA" id="ARBA00004496"/>
    </source>
</evidence>
<dbReference type="Proteomes" id="UP000240621">
    <property type="component" value="Unassembled WGS sequence"/>
</dbReference>
<keyword evidence="16" id="KW-0479">Metal-binding</keyword>
<evidence type="ECO:0000256" key="15">
    <source>
        <dbReference type="ARBA" id="ARBA00040883"/>
    </source>
</evidence>
<sequence length="244" mass="27086">MNLVIDIGNSRTKLAVFDQDKLVETVQLEEFDREVISQLKTKYSQLDKAILSSVTQHDSALLQLLQTEFSYFLELSATTPVPIKNNYRSKATLGLDRLAAAVGAVTLFPGKDLLIIDAGTAITYDVVDKEKGFLGGNISPGLRTRFRSLHHFTGRLPLLAPTDQWPDIGTTTEEAIHSGVQTGIISEVESVINKVKSSWPDLRIIMTGGDAEFFDKKLKSSIFVKFEITLLGLNRILEYNVKND</sequence>
<keyword evidence="7 16" id="KW-0963">Cytoplasm</keyword>
<feature type="binding site" evidence="16">
    <location>
        <position position="87"/>
    </location>
    <ligand>
        <name>substrate</name>
    </ligand>
</feature>
<comment type="subunit">
    <text evidence="5 16">Homodimer.</text>
</comment>
<comment type="cofactor">
    <cofactor evidence="2">
        <name>K(+)</name>
        <dbReference type="ChEBI" id="CHEBI:29103"/>
    </cofactor>
</comment>
<feature type="binding site" evidence="16">
    <location>
        <position position="117"/>
    </location>
    <ligand>
        <name>K(+)</name>
        <dbReference type="ChEBI" id="CHEBI:29103"/>
    </ligand>
</feature>
<keyword evidence="13 16" id="KW-0173">Coenzyme A biosynthesis</keyword>
<dbReference type="Pfam" id="PF03309">
    <property type="entry name" value="Pan_kinase"/>
    <property type="match status" value="1"/>
</dbReference>
<feature type="binding site" evidence="16">
    <location>
        <position position="172"/>
    </location>
    <ligand>
        <name>substrate</name>
    </ligand>
</feature>
<dbReference type="PANTHER" id="PTHR34265">
    <property type="entry name" value="TYPE III PANTOTHENATE KINASE"/>
    <property type="match status" value="1"/>
</dbReference>
<comment type="catalytic activity">
    <reaction evidence="1 16">
        <text>(R)-pantothenate + ATP = (R)-4'-phosphopantothenate + ADP + H(+)</text>
        <dbReference type="Rhea" id="RHEA:16373"/>
        <dbReference type="ChEBI" id="CHEBI:10986"/>
        <dbReference type="ChEBI" id="CHEBI:15378"/>
        <dbReference type="ChEBI" id="CHEBI:29032"/>
        <dbReference type="ChEBI" id="CHEBI:30616"/>
        <dbReference type="ChEBI" id="CHEBI:456216"/>
        <dbReference type="EC" id="2.7.1.33"/>
    </reaction>
</comment>
<proteinExistence type="inferred from homology"/>
<dbReference type="HAMAP" id="MF_01274">
    <property type="entry name" value="Pantothen_kinase_3"/>
    <property type="match status" value="1"/>
</dbReference>
<evidence type="ECO:0000256" key="4">
    <source>
        <dbReference type="ARBA" id="ARBA00005225"/>
    </source>
</evidence>
<evidence type="ECO:0000256" key="13">
    <source>
        <dbReference type="ARBA" id="ARBA00022993"/>
    </source>
</evidence>
<comment type="pathway">
    <text evidence="4 16">Cofactor biosynthesis; coenzyme A biosynthesis; CoA from (R)-pantothenate: step 1/5.</text>
</comment>
<feature type="active site" description="Proton acceptor" evidence="16">
    <location>
        <position position="96"/>
    </location>
</feature>
<evidence type="ECO:0000313" key="19">
    <source>
        <dbReference type="Proteomes" id="UP000240621"/>
    </source>
</evidence>
<dbReference type="GO" id="GO:0015937">
    <property type="term" value="P:coenzyme A biosynthetic process"/>
    <property type="evidence" value="ECO:0007669"/>
    <property type="project" value="UniProtKB-UniRule"/>
</dbReference>
<dbReference type="SUPFAM" id="SSF53067">
    <property type="entry name" value="Actin-like ATPase domain"/>
    <property type="match status" value="2"/>
</dbReference>
<evidence type="ECO:0000313" key="20">
    <source>
        <dbReference type="Proteomes" id="UP000396862"/>
    </source>
</evidence>
<comment type="subcellular location">
    <subcellularLocation>
        <location evidence="3 16">Cytoplasm</location>
    </subcellularLocation>
</comment>
<keyword evidence="20" id="KW-1185">Reference proteome</keyword>
<evidence type="ECO:0000313" key="18">
    <source>
        <dbReference type="EMBL" id="PSK84783.1"/>
    </source>
</evidence>